<comment type="catalytic activity">
    <reaction evidence="9">
        <text>Release of signal peptides from bacterial membrane prolipoproteins. Hydrolyzes -Xaa-Yaa-Zaa-|-(S,diacylglyceryl)Cys-, in which Xaa is hydrophobic (preferably Leu), and Yaa (Ala or Ser) and Zaa (Gly or Ala) have small, neutral side chains.</text>
        <dbReference type="EC" id="3.4.23.36"/>
    </reaction>
</comment>
<gene>
    <name evidence="9" type="primary">lspA</name>
    <name evidence="11" type="ORF">A11Q_2042</name>
</gene>
<proteinExistence type="inferred from homology"/>
<evidence type="ECO:0000256" key="4">
    <source>
        <dbReference type="ARBA" id="ARBA00022692"/>
    </source>
</evidence>
<evidence type="ECO:0000256" key="10">
    <source>
        <dbReference type="RuleBase" id="RU004181"/>
    </source>
</evidence>
<dbReference type="HOGENOM" id="CLU_1060333_0_0_7"/>
<protein>
    <recommendedName>
        <fullName evidence="9">Lipoprotein signal peptidase</fullName>
        <ecNumber evidence="9">3.4.23.36</ecNumber>
    </recommendedName>
    <alternativeName>
        <fullName evidence="9">Prolipoprotein signal peptidase</fullName>
    </alternativeName>
    <alternativeName>
        <fullName evidence="9">Signal peptidase II</fullName>
        <shortName evidence="9">SPase II</shortName>
    </alternativeName>
</protein>
<feature type="active site" evidence="9">
    <location>
        <position position="135"/>
    </location>
</feature>
<organism evidence="11 12">
    <name type="scientific">Pseudobdellovibrio exovorus JSS</name>
    <dbReference type="NCBI Taxonomy" id="1184267"/>
    <lineage>
        <taxon>Bacteria</taxon>
        <taxon>Pseudomonadati</taxon>
        <taxon>Bdellovibrionota</taxon>
        <taxon>Bdellovibrionia</taxon>
        <taxon>Bdellovibrionales</taxon>
        <taxon>Pseudobdellovibrionaceae</taxon>
        <taxon>Pseudobdellovibrio</taxon>
    </lineage>
</organism>
<evidence type="ECO:0000256" key="5">
    <source>
        <dbReference type="ARBA" id="ARBA00022750"/>
    </source>
</evidence>
<dbReference type="AlphaFoldDB" id="M4VAK0"/>
<dbReference type="GO" id="GO:0004190">
    <property type="term" value="F:aspartic-type endopeptidase activity"/>
    <property type="evidence" value="ECO:0007669"/>
    <property type="project" value="UniProtKB-UniRule"/>
</dbReference>
<accession>M4VAK0</accession>
<dbReference type="UniPathway" id="UPA00665"/>
<evidence type="ECO:0000256" key="1">
    <source>
        <dbReference type="ARBA" id="ARBA00006139"/>
    </source>
</evidence>
<dbReference type="PRINTS" id="PR00781">
    <property type="entry name" value="LIPOSIGPTASE"/>
</dbReference>
<sequence length="314" mass="36072">MKRRDWLLVVVFLFLSILFDQVTKRWASGLTSELSYGYLKFILIHNHGAMLGLFSDLPAVLRIVTLSTSGVFILSIFALVQYLIPRRLMPLRISLSILVGGILGNVLDRILYGYVVDFVAFEVGEWHSPVWNVADMVQWVGYVMMIFALFKYSEQLWPDQNERKTFWVNKKFQIKHSLFFTVIGLFLTLISAVFSYTYLRVTLEEIVGYNPALIAKFTKPFLATFVVLALLFSLILFLVGRLISHRIAGPLYAFERFLKDILEGKGLTKAGAALKLRTNDDFKHLEKLAEQVKEQVSKLNAEKTVHVTEYKEED</sequence>
<evidence type="ECO:0000256" key="8">
    <source>
        <dbReference type="ARBA" id="ARBA00023136"/>
    </source>
</evidence>
<evidence type="ECO:0000256" key="6">
    <source>
        <dbReference type="ARBA" id="ARBA00022801"/>
    </source>
</evidence>
<dbReference type="OrthoDB" id="5295380at2"/>
<dbReference type="PANTHER" id="PTHR33695:SF1">
    <property type="entry name" value="LIPOPROTEIN SIGNAL PEPTIDASE"/>
    <property type="match status" value="1"/>
</dbReference>
<comment type="subcellular location">
    <subcellularLocation>
        <location evidence="9">Cell membrane</location>
        <topology evidence="9">Multi-pass membrane protein</topology>
    </subcellularLocation>
</comment>
<dbReference type="Proteomes" id="UP000012040">
    <property type="component" value="Chromosome"/>
</dbReference>
<evidence type="ECO:0000256" key="9">
    <source>
        <dbReference type="HAMAP-Rule" id="MF_00161"/>
    </source>
</evidence>
<dbReference type="eggNOG" id="COG0597">
    <property type="taxonomic scope" value="Bacteria"/>
</dbReference>
<dbReference type="KEGG" id="bex:A11Q_2042"/>
<comment type="similarity">
    <text evidence="1 9 10">Belongs to the peptidase A8 family.</text>
</comment>
<dbReference type="HAMAP" id="MF_00161">
    <property type="entry name" value="LspA"/>
    <property type="match status" value="1"/>
</dbReference>
<dbReference type="GO" id="GO:0005886">
    <property type="term" value="C:plasma membrane"/>
    <property type="evidence" value="ECO:0007669"/>
    <property type="project" value="UniProtKB-SubCell"/>
</dbReference>
<keyword evidence="5 9" id="KW-0064">Aspartyl protease</keyword>
<name>M4VAK0_9BACT</name>
<dbReference type="InterPro" id="IPR001872">
    <property type="entry name" value="Peptidase_A8"/>
</dbReference>
<dbReference type="RefSeq" id="WP_015470748.1">
    <property type="nucleotide sequence ID" value="NC_020813.1"/>
</dbReference>
<comment type="function">
    <text evidence="9">This protein specifically catalyzes the removal of signal peptides from prolipoproteins.</text>
</comment>
<feature type="transmembrane region" description="Helical" evidence="9">
    <location>
        <begin position="219"/>
        <end position="239"/>
    </location>
</feature>
<keyword evidence="8 9" id="KW-0472">Membrane</keyword>
<dbReference type="GO" id="GO:0006508">
    <property type="term" value="P:proteolysis"/>
    <property type="evidence" value="ECO:0007669"/>
    <property type="project" value="UniProtKB-KW"/>
</dbReference>
<dbReference type="Pfam" id="PF01252">
    <property type="entry name" value="Peptidase_A8"/>
    <property type="match status" value="1"/>
</dbReference>
<evidence type="ECO:0000256" key="2">
    <source>
        <dbReference type="ARBA" id="ARBA00022475"/>
    </source>
</evidence>
<feature type="transmembrane region" description="Helical" evidence="9">
    <location>
        <begin position="178"/>
        <end position="199"/>
    </location>
</feature>
<keyword evidence="4 9" id="KW-0812">Transmembrane</keyword>
<dbReference type="STRING" id="1184267.A11Q_2042"/>
<keyword evidence="7 9" id="KW-1133">Transmembrane helix</keyword>
<evidence type="ECO:0000256" key="7">
    <source>
        <dbReference type="ARBA" id="ARBA00022989"/>
    </source>
</evidence>
<evidence type="ECO:0000313" key="11">
    <source>
        <dbReference type="EMBL" id="AGH96258.1"/>
    </source>
</evidence>
<comment type="pathway">
    <text evidence="9">Protein modification; lipoprotein biosynthesis (signal peptide cleavage).</text>
</comment>
<dbReference type="EC" id="3.4.23.36" evidence="9"/>
<keyword evidence="2 9" id="KW-1003">Cell membrane</keyword>
<feature type="active site" evidence="9">
    <location>
        <position position="117"/>
    </location>
</feature>
<feature type="transmembrane region" description="Helical" evidence="9">
    <location>
        <begin position="59"/>
        <end position="83"/>
    </location>
</feature>
<feature type="transmembrane region" description="Helical" evidence="9">
    <location>
        <begin position="136"/>
        <end position="157"/>
    </location>
</feature>
<keyword evidence="12" id="KW-1185">Reference proteome</keyword>
<reference evidence="11 12" key="1">
    <citation type="journal article" date="2013" name="ISME J.">
        <title>By their genes ye shall know them: genomic signatures of predatory bacteria.</title>
        <authorList>
            <person name="Pasternak Z."/>
            <person name="Pietrokovski S."/>
            <person name="Rotem O."/>
            <person name="Gophna U."/>
            <person name="Lurie-Weinberger M.N."/>
            <person name="Jurkevitch E."/>
        </authorList>
    </citation>
    <scope>NUCLEOTIDE SEQUENCE [LARGE SCALE GENOMIC DNA]</scope>
    <source>
        <strain evidence="11 12">JSS</strain>
    </source>
</reference>
<keyword evidence="6 9" id="KW-0378">Hydrolase</keyword>
<keyword evidence="3 9" id="KW-0645">Protease</keyword>
<dbReference type="EMBL" id="CP003537">
    <property type="protein sequence ID" value="AGH96258.1"/>
    <property type="molecule type" value="Genomic_DNA"/>
</dbReference>
<feature type="transmembrane region" description="Helical" evidence="9">
    <location>
        <begin position="95"/>
        <end position="116"/>
    </location>
</feature>
<dbReference type="PATRIC" id="fig|1184267.3.peg.2067"/>
<dbReference type="PANTHER" id="PTHR33695">
    <property type="entry name" value="LIPOPROTEIN SIGNAL PEPTIDASE"/>
    <property type="match status" value="1"/>
</dbReference>
<evidence type="ECO:0000256" key="3">
    <source>
        <dbReference type="ARBA" id="ARBA00022670"/>
    </source>
</evidence>
<evidence type="ECO:0000313" key="12">
    <source>
        <dbReference type="Proteomes" id="UP000012040"/>
    </source>
</evidence>